<proteinExistence type="predicted"/>
<evidence type="ECO:0000313" key="2">
    <source>
        <dbReference type="EMBL" id="OGY43417.1"/>
    </source>
</evidence>
<feature type="transmembrane region" description="Helical" evidence="1">
    <location>
        <begin position="20"/>
        <end position="40"/>
    </location>
</feature>
<evidence type="ECO:0000256" key="1">
    <source>
        <dbReference type="SAM" id="Phobius"/>
    </source>
</evidence>
<dbReference type="AlphaFoldDB" id="A0A1G1XVU2"/>
<evidence type="ECO:0000313" key="3">
    <source>
        <dbReference type="Proteomes" id="UP000178930"/>
    </source>
</evidence>
<gene>
    <name evidence="2" type="ORF">A2729_04575</name>
</gene>
<evidence type="ECO:0008006" key="4">
    <source>
        <dbReference type="Google" id="ProtNLM"/>
    </source>
</evidence>
<comment type="caution">
    <text evidence="2">The sequence shown here is derived from an EMBL/GenBank/DDBJ whole genome shotgun (WGS) entry which is preliminary data.</text>
</comment>
<name>A0A1G1XVU2_9BACT</name>
<accession>A0A1G1XVU2</accession>
<dbReference type="EMBL" id="MHIB01000037">
    <property type="protein sequence ID" value="OGY43417.1"/>
    <property type="molecule type" value="Genomic_DNA"/>
</dbReference>
<keyword evidence="1" id="KW-0812">Transmembrane</keyword>
<organism evidence="2 3">
    <name type="scientific">Candidatus Buchananbacteria bacterium RIFCSPHIGHO2_01_FULL_39_14</name>
    <dbReference type="NCBI Taxonomy" id="1797532"/>
    <lineage>
        <taxon>Bacteria</taxon>
        <taxon>Candidatus Buchananiibacteriota</taxon>
    </lineage>
</organism>
<protein>
    <recommendedName>
        <fullName evidence="4">Type II secretion system protein J</fullName>
    </recommendedName>
</protein>
<keyword evidence="1" id="KW-1133">Transmembrane helix</keyword>
<keyword evidence="1" id="KW-0472">Membrane</keyword>
<sequence>MAKSQNIYLKGAGFTLTELLIAVIIGMLIIMVVSSTFLLNQKVFRKGNIKAELSQNARIVLDLMSREIRQAAEIVTTLPSDDTDPNLLAHELEFEDGHTTSQIQYLKYLLANNQLKRQTIVYYFDADPSIYVHWNDVDSFGAPTQNILEEKIIGENFTSLDFFGNSNINIILNLNKGAEQIEMKAVINPRNN</sequence>
<dbReference type="Proteomes" id="UP000178930">
    <property type="component" value="Unassembled WGS sequence"/>
</dbReference>
<dbReference type="STRING" id="1797532.A2729_04575"/>
<reference evidence="2 3" key="1">
    <citation type="journal article" date="2016" name="Nat. Commun.">
        <title>Thousands of microbial genomes shed light on interconnected biogeochemical processes in an aquifer system.</title>
        <authorList>
            <person name="Anantharaman K."/>
            <person name="Brown C.T."/>
            <person name="Hug L.A."/>
            <person name="Sharon I."/>
            <person name="Castelle C.J."/>
            <person name="Probst A.J."/>
            <person name="Thomas B.C."/>
            <person name="Singh A."/>
            <person name="Wilkins M.J."/>
            <person name="Karaoz U."/>
            <person name="Brodie E.L."/>
            <person name="Williams K.H."/>
            <person name="Hubbard S.S."/>
            <person name="Banfield J.F."/>
        </authorList>
    </citation>
    <scope>NUCLEOTIDE SEQUENCE [LARGE SCALE GENOMIC DNA]</scope>
</reference>